<dbReference type="Proteomes" id="UP000051861">
    <property type="component" value="Unassembled WGS sequence"/>
</dbReference>
<gene>
    <name evidence="1" type="ORF">AMJ44_02915</name>
</gene>
<proteinExistence type="predicted"/>
<organism evidence="1 2">
    <name type="scientific">candidate division WOR-1 bacterium DG_54_3</name>
    <dbReference type="NCBI Taxonomy" id="1703775"/>
    <lineage>
        <taxon>Bacteria</taxon>
        <taxon>Bacillati</taxon>
        <taxon>Saganbacteria</taxon>
    </lineage>
</organism>
<name>A0A0S7Y4Z9_UNCSA</name>
<evidence type="ECO:0000313" key="2">
    <source>
        <dbReference type="Proteomes" id="UP000051861"/>
    </source>
</evidence>
<accession>A0A0S7Y4Z9</accession>
<reference evidence="1 2" key="1">
    <citation type="journal article" date="2015" name="Microbiome">
        <title>Genomic resolution of linkages in carbon, nitrogen, and sulfur cycling among widespread estuary sediment bacteria.</title>
        <authorList>
            <person name="Baker B.J."/>
            <person name="Lazar C.S."/>
            <person name="Teske A.P."/>
            <person name="Dick G.J."/>
        </authorList>
    </citation>
    <scope>NUCLEOTIDE SEQUENCE [LARGE SCALE GENOMIC DNA]</scope>
    <source>
        <strain evidence="1">DG_54_3</strain>
    </source>
</reference>
<dbReference type="AlphaFoldDB" id="A0A0S7Y4Z9"/>
<dbReference type="EMBL" id="LIZX01000017">
    <property type="protein sequence ID" value="KPJ69674.1"/>
    <property type="molecule type" value="Genomic_DNA"/>
</dbReference>
<comment type="caution">
    <text evidence="1">The sequence shown here is derived from an EMBL/GenBank/DDBJ whole genome shotgun (WGS) entry which is preliminary data.</text>
</comment>
<protein>
    <submittedName>
        <fullName evidence="1">Uncharacterized protein</fullName>
    </submittedName>
</protein>
<evidence type="ECO:0000313" key="1">
    <source>
        <dbReference type="EMBL" id="KPJ69674.1"/>
    </source>
</evidence>
<sequence length="89" mass="10365">MPFELPQLFKFYLPDRAIQKKVVYRSIVLVDTETVRLITHGSIHMAIIIMGVYLSPTEGLLSTSNLEMRYMICCFDIGDFSRLLYIYQP</sequence>